<reference evidence="1 2" key="1">
    <citation type="submission" date="2022-04" db="EMBL/GenBank/DDBJ databases">
        <title>Chromosome-level reference genomes for two strains of Caenorhabditis briggsae: an improved platform for comparative genomics.</title>
        <authorList>
            <person name="Stevens L."/>
            <person name="Andersen E."/>
        </authorList>
    </citation>
    <scope>NUCLEOTIDE SEQUENCE [LARGE SCALE GENOMIC DNA]</scope>
    <source>
        <strain evidence="1">VX34</strain>
        <tissue evidence="1">Whole-organism</tissue>
    </source>
</reference>
<proteinExistence type="predicted"/>
<dbReference type="Proteomes" id="UP000829354">
    <property type="component" value="Chromosome II"/>
</dbReference>
<dbReference type="EMBL" id="CP092621">
    <property type="protein sequence ID" value="UMM20423.1"/>
    <property type="molecule type" value="Genomic_DNA"/>
</dbReference>
<name>A0AAE9J9L9_CAEBR</name>
<accession>A0AAE9J9L9</accession>
<evidence type="ECO:0000313" key="1">
    <source>
        <dbReference type="EMBL" id="UMM20423.1"/>
    </source>
</evidence>
<gene>
    <name evidence="1" type="ORF">L5515_015701</name>
</gene>
<evidence type="ECO:0000313" key="2">
    <source>
        <dbReference type="Proteomes" id="UP000829354"/>
    </source>
</evidence>
<organism evidence="1 2">
    <name type="scientific">Caenorhabditis briggsae</name>
    <dbReference type="NCBI Taxonomy" id="6238"/>
    <lineage>
        <taxon>Eukaryota</taxon>
        <taxon>Metazoa</taxon>
        <taxon>Ecdysozoa</taxon>
        <taxon>Nematoda</taxon>
        <taxon>Chromadorea</taxon>
        <taxon>Rhabditida</taxon>
        <taxon>Rhabditina</taxon>
        <taxon>Rhabditomorpha</taxon>
        <taxon>Rhabditoidea</taxon>
        <taxon>Rhabditidae</taxon>
        <taxon>Peloderinae</taxon>
        <taxon>Caenorhabditis</taxon>
    </lineage>
</organism>
<dbReference type="AlphaFoldDB" id="A0AAE9J9L9"/>
<sequence>MDIVDNLYRESWQLYLRLVQHNYGFFNRVRAMSLQNQGTQRKKKKLDHQKMKVEISKKRETFWMDHIPESTDNCMETHWSSFWSRRVDGALKKASGKQRILGHQTASILIHPPPENVGYCLHAIRAQAHEMTHETRRDETRCSPKNLPK</sequence>
<protein>
    <submittedName>
        <fullName evidence="1">Uncharacterized protein</fullName>
    </submittedName>
</protein>
<keyword evidence="2" id="KW-1185">Reference proteome</keyword>